<feature type="compositionally biased region" description="Polar residues" evidence="1">
    <location>
        <begin position="341"/>
        <end position="352"/>
    </location>
</feature>
<evidence type="ECO:0000313" key="3">
    <source>
        <dbReference type="Proteomes" id="UP000830375"/>
    </source>
</evidence>
<evidence type="ECO:0000256" key="1">
    <source>
        <dbReference type="SAM" id="MobiDB-lite"/>
    </source>
</evidence>
<sequence length="571" mass="60783">MRPVYCLLDSAKTEVKTERMREGTLFPCCCAHSALLETVNAHEREEGESETLHIKAVFYVSAAQMSPLSYKKDKDQWCITASVQKRSSKYNRSLAAALTAEHEPEPTADGSNATSATLEPSPIRVTERAIATELEESASDQVREPATVPATVDVPDGREGAEDSTAHCTTTEGEHRLDLGQICLEQNLTNVFVDIYEDMPALLPPSKLHDCLDFPPTLPLSTVSAASVPPPLSPGSPSAHPQPTICAVGSPQVCQSPSVSWLEDPSSSPPASESWTPPRPFDPAAPPRLSAPSSPPSPVGPPAPPGSIVPPAPPWSVVAPPSPLDSTPPAAPRRSVPPALWTSSLPRAQPRSSVAPAPPRTSGSPPPPRSPEPWAPPGPSGSSVSPRIIGSPSPPQALPPPAPPPSVGPMVSSALPPPWLLPPSAPPWGSIMAAVWVSPGSSCSSPLLSPPWLLPPSSPPWTIPSPPWTPSIALLPGVRPPPKPPPKTVHFVFLFVGARTRLPGGGARGINTHERYLLPWYPLRYHPNHRVLGIRKEKKAQQNTKYFLRQGLDSCLRWFSAGPLEADEHLI</sequence>
<keyword evidence="3" id="KW-1185">Reference proteome</keyword>
<evidence type="ECO:0000313" key="2">
    <source>
        <dbReference type="EMBL" id="KAI2659668.1"/>
    </source>
</evidence>
<feature type="region of interest" description="Disordered" evidence="1">
    <location>
        <begin position="135"/>
        <end position="172"/>
    </location>
</feature>
<feature type="compositionally biased region" description="Pro residues" evidence="1">
    <location>
        <begin position="277"/>
        <end position="286"/>
    </location>
</feature>
<name>A0ABQ8MCQ3_LABRO</name>
<feature type="compositionally biased region" description="Pro residues" evidence="1">
    <location>
        <begin position="356"/>
        <end position="379"/>
    </location>
</feature>
<proteinExistence type="predicted"/>
<feature type="region of interest" description="Disordered" evidence="1">
    <location>
        <begin position="95"/>
        <end position="123"/>
    </location>
</feature>
<organism evidence="2 3">
    <name type="scientific">Labeo rohita</name>
    <name type="common">Indian major carp</name>
    <name type="synonym">Cyprinus rohita</name>
    <dbReference type="NCBI Taxonomy" id="84645"/>
    <lineage>
        <taxon>Eukaryota</taxon>
        <taxon>Metazoa</taxon>
        <taxon>Chordata</taxon>
        <taxon>Craniata</taxon>
        <taxon>Vertebrata</taxon>
        <taxon>Euteleostomi</taxon>
        <taxon>Actinopterygii</taxon>
        <taxon>Neopterygii</taxon>
        <taxon>Teleostei</taxon>
        <taxon>Ostariophysi</taxon>
        <taxon>Cypriniformes</taxon>
        <taxon>Cyprinidae</taxon>
        <taxon>Labeoninae</taxon>
        <taxon>Labeonini</taxon>
        <taxon>Labeo</taxon>
    </lineage>
</organism>
<feature type="compositionally biased region" description="Pro residues" evidence="1">
    <location>
        <begin position="293"/>
        <end position="314"/>
    </location>
</feature>
<comment type="caution">
    <text evidence="2">The sequence shown here is derived from an EMBL/GenBank/DDBJ whole genome shotgun (WGS) entry which is preliminary data.</text>
</comment>
<feature type="compositionally biased region" description="Low complexity" evidence="1">
    <location>
        <begin position="380"/>
        <end position="391"/>
    </location>
</feature>
<feature type="compositionally biased region" description="Basic and acidic residues" evidence="1">
    <location>
        <begin position="155"/>
        <end position="165"/>
    </location>
</feature>
<gene>
    <name evidence="2" type="ORF">H4Q32_022166</name>
</gene>
<feature type="region of interest" description="Disordered" evidence="1">
    <location>
        <begin position="225"/>
        <end position="410"/>
    </location>
</feature>
<feature type="compositionally biased region" description="Polar residues" evidence="1">
    <location>
        <begin position="109"/>
        <end position="118"/>
    </location>
</feature>
<dbReference type="EMBL" id="JACTAM010000010">
    <property type="protein sequence ID" value="KAI2659668.1"/>
    <property type="molecule type" value="Genomic_DNA"/>
</dbReference>
<protein>
    <submittedName>
        <fullName evidence="2">Filamentous hemagglutinin</fullName>
    </submittedName>
</protein>
<dbReference type="Proteomes" id="UP000830375">
    <property type="component" value="Unassembled WGS sequence"/>
</dbReference>
<reference evidence="2 3" key="1">
    <citation type="submission" date="2022-01" db="EMBL/GenBank/DDBJ databases">
        <title>A high-quality chromosome-level genome assembly of rohu carp, Labeo rohita.</title>
        <authorList>
            <person name="Arick M.A. II"/>
            <person name="Hsu C.-Y."/>
            <person name="Magbanua Z."/>
            <person name="Pechanova O."/>
            <person name="Grover C."/>
            <person name="Miller E."/>
            <person name="Thrash A."/>
            <person name="Ezzel L."/>
            <person name="Alam S."/>
            <person name="Benzie J."/>
            <person name="Hamilton M."/>
            <person name="Karsi A."/>
            <person name="Lawrence M.L."/>
            <person name="Peterson D.G."/>
        </authorList>
    </citation>
    <scope>NUCLEOTIDE SEQUENCE [LARGE SCALE GENOMIC DNA]</scope>
    <source>
        <strain evidence="3">BAU-BD-2019</strain>
        <tissue evidence="2">Blood</tissue>
    </source>
</reference>
<feature type="compositionally biased region" description="Low complexity" evidence="1">
    <location>
        <begin position="265"/>
        <end position="276"/>
    </location>
</feature>
<feature type="compositionally biased region" description="Pro residues" evidence="1">
    <location>
        <begin position="392"/>
        <end position="407"/>
    </location>
</feature>
<accession>A0ABQ8MCQ3</accession>